<protein>
    <submittedName>
        <fullName evidence="2">Uncharacterized protein</fullName>
    </submittedName>
</protein>
<evidence type="ECO:0000313" key="3">
    <source>
        <dbReference type="Proteomes" id="UP000092583"/>
    </source>
</evidence>
<organism evidence="2 3">
    <name type="scientific">Kwoniella mangroviensis CBS 10435</name>
    <dbReference type="NCBI Taxonomy" id="1331196"/>
    <lineage>
        <taxon>Eukaryota</taxon>
        <taxon>Fungi</taxon>
        <taxon>Dikarya</taxon>
        <taxon>Basidiomycota</taxon>
        <taxon>Agaricomycotina</taxon>
        <taxon>Tremellomycetes</taxon>
        <taxon>Tremellales</taxon>
        <taxon>Cryptococcaceae</taxon>
        <taxon>Kwoniella</taxon>
    </lineage>
</organism>
<evidence type="ECO:0000256" key="1">
    <source>
        <dbReference type="SAM" id="MobiDB-lite"/>
    </source>
</evidence>
<evidence type="ECO:0000313" key="2">
    <source>
        <dbReference type="EMBL" id="OCF54172.1"/>
    </source>
</evidence>
<dbReference type="Proteomes" id="UP000092583">
    <property type="component" value="Unassembled WGS sequence"/>
</dbReference>
<dbReference type="AlphaFoldDB" id="A0A1B9IF80"/>
<dbReference type="OrthoDB" id="10502309at2759"/>
<name>A0A1B9IF80_9TREE</name>
<reference evidence="2 3" key="1">
    <citation type="submission" date="2013-07" db="EMBL/GenBank/DDBJ databases">
        <title>The Genome Sequence of Kwoniella mangroviensis CBS10435.</title>
        <authorList>
            <consortium name="The Broad Institute Genome Sequencing Platform"/>
            <person name="Cuomo C."/>
            <person name="Litvintseva A."/>
            <person name="Chen Y."/>
            <person name="Heitman J."/>
            <person name="Sun S."/>
            <person name="Springer D."/>
            <person name="Dromer F."/>
            <person name="Young S.K."/>
            <person name="Zeng Q."/>
            <person name="Gargeya S."/>
            <person name="Fitzgerald M."/>
            <person name="Abouelleil A."/>
            <person name="Alvarado L."/>
            <person name="Berlin A.M."/>
            <person name="Chapman S.B."/>
            <person name="Dewar J."/>
            <person name="Goldberg J."/>
            <person name="Griggs A."/>
            <person name="Gujja S."/>
            <person name="Hansen M."/>
            <person name="Howarth C."/>
            <person name="Imamovic A."/>
            <person name="Larimer J."/>
            <person name="McCowan C."/>
            <person name="Murphy C."/>
            <person name="Pearson M."/>
            <person name="Priest M."/>
            <person name="Roberts A."/>
            <person name="Saif S."/>
            <person name="Shea T."/>
            <person name="Sykes S."/>
            <person name="Wortman J."/>
            <person name="Nusbaum C."/>
            <person name="Birren B."/>
        </authorList>
    </citation>
    <scope>NUCLEOTIDE SEQUENCE [LARGE SCALE GENOMIC DNA]</scope>
    <source>
        <strain evidence="2 3">CBS 10435</strain>
    </source>
</reference>
<reference evidence="3" key="2">
    <citation type="submission" date="2013-12" db="EMBL/GenBank/DDBJ databases">
        <title>Evolution of pathogenesis and genome organization in the Tremellales.</title>
        <authorList>
            <person name="Cuomo C."/>
            <person name="Litvintseva A."/>
            <person name="Heitman J."/>
            <person name="Chen Y."/>
            <person name="Sun S."/>
            <person name="Springer D."/>
            <person name="Dromer F."/>
            <person name="Young S."/>
            <person name="Zeng Q."/>
            <person name="Chapman S."/>
            <person name="Gujja S."/>
            <person name="Saif S."/>
            <person name="Birren B."/>
        </authorList>
    </citation>
    <scope>NUCLEOTIDE SEQUENCE [LARGE SCALE GENOMIC DNA]</scope>
    <source>
        <strain evidence="3">CBS 10435</strain>
    </source>
</reference>
<keyword evidence="3" id="KW-1185">Reference proteome</keyword>
<accession>A0A1B9IF80</accession>
<proteinExistence type="predicted"/>
<gene>
    <name evidence="2" type="ORF">L486_08369</name>
</gene>
<feature type="region of interest" description="Disordered" evidence="1">
    <location>
        <begin position="1"/>
        <end position="24"/>
    </location>
</feature>
<dbReference type="EMBL" id="KI669471">
    <property type="protein sequence ID" value="OCF54172.1"/>
    <property type="molecule type" value="Genomic_DNA"/>
</dbReference>
<sequence>MGEPFEEIYMSDSSETEDQYHDQPPELLFRNPWKRKETNTEPNATVVDRALTLESLRHYISQDGTLLHSIGNLRWTCLVDSDCGMDGQHITRERVGDKSEPYQFSEKLMKQMASSNFADQSERAASIKGIVEIPERDLDFLRTNQRHVCVSTLGNLHRPGDEHASGEECPFKTFPGGHIVSLINEQDAYLINDALSLYDHDPNMCSSRDRNIISRFEWSSLVPIRYRTMAIEFTKVITPGDNDDLKNTYCDGSDVRSFGDAPVAYTATTRFIDLSQAELDFFIEERKRGEFTGDHPGYFTPRSLPPPPTTPSTIYTDGCSTPVSPCASPGCHYVWGNGNDDFGVVEYEQMTFDPEPPDLV</sequence>